<feature type="compositionally biased region" description="Basic and acidic residues" evidence="1">
    <location>
        <begin position="133"/>
        <end position="150"/>
    </location>
</feature>
<feature type="compositionally biased region" description="Acidic residues" evidence="1">
    <location>
        <begin position="31"/>
        <end position="42"/>
    </location>
</feature>
<evidence type="ECO:0000313" key="3">
    <source>
        <dbReference type="RefSeq" id="XP_040944231.1"/>
    </source>
</evidence>
<sequence length="169" mass="18799">MSRKRTRLSKTTPENPIVIDEERVHELNQGEQEEPTEPEIEESTNKTETEVDSVIETEEEESDKELNSPQPAKGAGNPEPRVEPEEEPVKLSVEPKFTTPMPTPVQSRVVGLFDGIKDSGANANMDVIASEGMRGEWAEEKGEREPKDEGFEGFGFNEEEGQGEDNGQD</sequence>
<keyword evidence="2" id="KW-1185">Reference proteome</keyword>
<feature type="compositionally biased region" description="Acidic residues" evidence="1">
    <location>
        <begin position="157"/>
        <end position="169"/>
    </location>
</feature>
<protein>
    <submittedName>
        <fullName evidence="3">Uncharacterized protein</fullName>
    </submittedName>
</protein>
<dbReference type="Proteomes" id="UP000818029">
    <property type="component" value="Chromosome D02"/>
</dbReference>
<dbReference type="RefSeq" id="XP_040944231.1">
    <property type="nucleotide sequence ID" value="XM_041088297.1"/>
</dbReference>
<name>A0ABM2ZNJ3_GOSHI</name>
<evidence type="ECO:0000256" key="1">
    <source>
        <dbReference type="SAM" id="MobiDB-lite"/>
    </source>
</evidence>
<proteinExistence type="predicted"/>
<feature type="region of interest" description="Disordered" evidence="1">
    <location>
        <begin position="133"/>
        <end position="169"/>
    </location>
</feature>
<dbReference type="GeneID" id="121214526"/>
<reference evidence="2" key="1">
    <citation type="journal article" date="2020" name="Nat. Genet.">
        <title>Genomic diversifications of five Gossypium allopolyploid species and their impact on cotton improvement.</title>
        <authorList>
            <person name="Chen Z.J."/>
            <person name="Sreedasyam A."/>
            <person name="Ando A."/>
            <person name="Song Q."/>
            <person name="De Santiago L.M."/>
            <person name="Hulse-Kemp A.M."/>
            <person name="Ding M."/>
            <person name="Ye W."/>
            <person name="Kirkbride R.C."/>
            <person name="Jenkins J."/>
            <person name="Plott C."/>
            <person name="Lovell J."/>
            <person name="Lin Y.M."/>
            <person name="Vaughn R."/>
            <person name="Liu B."/>
            <person name="Simpson S."/>
            <person name="Scheffler B.E."/>
            <person name="Wen L."/>
            <person name="Saski C.A."/>
            <person name="Grover C.E."/>
            <person name="Hu G."/>
            <person name="Conover J.L."/>
            <person name="Carlson J.W."/>
            <person name="Shu S."/>
            <person name="Boston L.B."/>
            <person name="Williams M."/>
            <person name="Peterson D.G."/>
            <person name="McGee K."/>
            <person name="Jones D.C."/>
            <person name="Wendel J.F."/>
            <person name="Stelly D.M."/>
            <person name="Grimwood J."/>
            <person name="Schmutz J."/>
        </authorList>
    </citation>
    <scope>NUCLEOTIDE SEQUENCE [LARGE SCALE GENOMIC DNA]</scope>
    <source>
        <strain evidence="2">cv. TM-1</strain>
    </source>
</reference>
<gene>
    <name evidence="3" type="primary">LOC121214526</name>
</gene>
<feature type="compositionally biased region" description="Acidic residues" evidence="1">
    <location>
        <begin position="50"/>
        <end position="63"/>
    </location>
</feature>
<feature type="region of interest" description="Disordered" evidence="1">
    <location>
        <begin position="1"/>
        <end position="105"/>
    </location>
</feature>
<feature type="compositionally biased region" description="Basic and acidic residues" evidence="1">
    <location>
        <begin position="80"/>
        <end position="89"/>
    </location>
</feature>
<reference evidence="3" key="2">
    <citation type="submission" date="2025-08" db="UniProtKB">
        <authorList>
            <consortium name="RefSeq"/>
        </authorList>
    </citation>
    <scope>IDENTIFICATION</scope>
</reference>
<organism evidence="2 3">
    <name type="scientific">Gossypium hirsutum</name>
    <name type="common">Upland cotton</name>
    <name type="synonym">Gossypium mexicanum</name>
    <dbReference type="NCBI Taxonomy" id="3635"/>
    <lineage>
        <taxon>Eukaryota</taxon>
        <taxon>Viridiplantae</taxon>
        <taxon>Streptophyta</taxon>
        <taxon>Embryophyta</taxon>
        <taxon>Tracheophyta</taxon>
        <taxon>Spermatophyta</taxon>
        <taxon>Magnoliopsida</taxon>
        <taxon>eudicotyledons</taxon>
        <taxon>Gunneridae</taxon>
        <taxon>Pentapetalae</taxon>
        <taxon>rosids</taxon>
        <taxon>malvids</taxon>
        <taxon>Malvales</taxon>
        <taxon>Malvaceae</taxon>
        <taxon>Malvoideae</taxon>
        <taxon>Gossypium</taxon>
    </lineage>
</organism>
<evidence type="ECO:0000313" key="2">
    <source>
        <dbReference type="Proteomes" id="UP000818029"/>
    </source>
</evidence>
<accession>A0ABM2ZNJ3</accession>